<reference evidence="1 2" key="1">
    <citation type="submission" date="2020-08" db="EMBL/GenBank/DDBJ databases">
        <title>Genomic Encyclopedia of Type Strains, Phase IV (KMG-V): Genome sequencing to study the core and pangenomes of soil and plant-associated prokaryotes.</title>
        <authorList>
            <person name="Whitman W."/>
        </authorList>
    </citation>
    <scope>NUCLEOTIDE SEQUENCE [LARGE SCALE GENOMIC DNA]</scope>
    <source>
        <strain evidence="1 2">X5P2</strain>
    </source>
</reference>
<gene>
    <name evidence="1" type="ORF">HDF14_003068</name>
</gene>
<dbReference type="RefSeq" id="WP_183977903.1">
    <property type="nucleotide sequence ID" value="NZ_JACHEB010000006.1"/>
</dbReference>
<organism evidence="1 2">
    <name type="scientific">Tunturiibacter gelidiferens</name>
    <dbReference type="NCBI Taxonomy" id="3069689"/>
    <lineage>
        <taxon>Bacteria</taxon>
        <taxon>Pseudomonadati</taxon>
        <taxon>Acidobacteriota</taxon>
        <taxon>Terriglobia</taxon>
        <taxon>Terriglobales</taxon>
        <taxon>Acidobacteriaceae</taxon>
        <taxon>Tunturiibacter</taxon>
    </lineage>
</organism>
<proteinExistence type="predicted"/>
<accession>A0A9X0QFK3</accession>
<name>A0A9X0QFK3_9BACT</name>
<comment type="caution">
    <text evidence="1">The sequence shown here is derived from an EMBL/GenBank/DDBJ whole genome shotgun (WGS) entry which is preliminary data.</text>
</comment>
<dbReference type="AlphaFoldDB" id="A0A9X0QFK3"/>
<dbReference type="EMBL" id="JACHEB010000006">
    <property type="protein sequence ID" value="MBB5329450.1"/>
    <property type="molecule type" value="Genomic_DNA"/>
</dbReference>
<dbReference type="Proteomes" id="UP000535182">
    <property type="component" value="Unassembled WGS sequence"/>
</dbReference>
<keyword evidence="2" id="KW-1185">Reference proteome</keyword>
<evidence type="ECO:0000313" key="2">
    <source>
        <dbReference type="Proteomes" id="UP000535182"/>
    </source>
</evidence>
<sequence length="216" mass="25580">MRFQDDRWLCSGDHGYSLGNHSVPYEDAIIMLVEHALGFPAGPGELEKFKSLLERRMPNEDWEAVAKQINMESRQRERARDEKWIIEKLQLTESPGPYWNADWEELHRIAVAELDPDWSGIINIFFLNETFNYGELWHFVQRYRPAKCPLRQWEVCLDARVWQEREDGRTPDVKTSRVLAFSQETARAIYEDYECEVIWVKEIEPSNPGSYSRDPR</sequence>
<protein>
    <submittedName>
        <fullName evidence="1">Uncharacterized protein</fullName>
    </submittedName>
</protein>
<evidence type="ECO:0000313" key="1">
    <source>
        <dbReference type="EMBL" id="MBB5329450.1"/>
    </source>
</evidence>